<dbReference type="AlphaFoldDB" id="A0A392TW03"/>
<name>A0A392TW03_9FABA</name>
<feature type="non-terminal residue" evidence="1">
    <location>
        <position position="42"/>
    </location>
</feature>
<comment type="caution">
    <text evidence="1">The sequence shown here is derived from an EMBL/GenBank/DDBJ whole genome shotgun (WGS) entry which is preliminary data.</text>
</comment>
<evidence type="ECO:0000313" key="1">
    <source>
        <dbReference type="EMBL" id="MCI63995.1"/>
    </source>
</evidence>
<sequence>MNVPWLIKDIARAWEHCAREAILEYAHANGGGTFTSMHRSWE</sequence>
<dbReference type="EMBL" id="LXQA010647334">
    <property type="protein sequence ID" value="MCI63995.1"/>
    <property type="molecule type" value="Genomic_DNA"/>
</dbReference>
<organism evidence="1 2">
    <name type="scientific">Trifolium medium</name>
    <dbReference type="NCBI Taxonomy" id="97028"/>
    <lineage>
        <taxon>Eukaryota</taxon>
        <taxon>Viridiplantae</taxon>
        <taxon>Streptophyta</taxon>
        <taxon>Embryophyta</taxon>
        <taxon>Tracheophyta</taxon>
        <taxon>Spermatophyta</taxon>
        <taxon>Magnoliopsida</taxon>
        <taxon>eudicotyledons</taxon>
        <taxon>Gunneridae</taxon>
        <taxon>Pentapetalae</taxon>
        <taxon>rosids</taxon>
        <taxon>fabids</taxon>
        <taxon>Fabales</taxon>
        <taxon>Fabaceae</taxon>
        <taxon>Papilionoideae</taxon>
        <taxon>50 kb inversion clade</taxon>
        <taxon>NPAAA clade</taxon>
        <taxon>Hologalegina</taxon>
        <taxon>IRL clade</taxon>
        <taxon>Trifolieae</taxon>
        <taxon>Trifolium</taxon>
    </lineage>
</organism>
<keyword evidence="2" id="KW-1185">Reference proteome</keyword>
<proteinExistence type="predicted"/>
<protein>
    <submittedName>
        <fullName evidence="1">Mediator of RNA polymerase II transcription subunit</fullName>
    </submittedName>
</protein>
<reference evidence="1 2" key="1">
    <citation type="journal article" date="2018" name="Front. Plant Sci.">
        <title>Red Clover (Trifolium pratense) and Zigzag Clover (T. medium) - A Picture of Genomic Similarities and Differences.</title>
        <authorList>
            <person name="Dluhosova J."/>
            <person name="Istvanek J."/>
            <person name="Nedelnik J."/>
            <person name="Repkova J."/>
        </authorList>
    </citation>
    <scope>NUCLEOTIDE SEQUENCE [LARGE SCALE GENOMIC DNA]</scope>
    <source>
        <strain evidence="2">cv. 10/8</strain>
        <tissue evidence="1">Leaf</tissue>
    </source>
</reference>
<accession>A0A392TW03</accession>
<evidence type="ECO:0000313" key="2">
    <source>
        <dbReference type="Proteomes" id="UP000265520"/>
    </source>
</evidence>
<dbReference type="Proteomes" id="UP000265520">
    <property type="component" value="Unassembled WGS sequence"/>
</dbReference>